<dbReference type="GO" id="GO:0005509">
    <property type="term" value="F:calcium ion binding"/>
    <property type="evidence" value="ECO:0007669"/>
    <property type="project" value="InterPro"/>
</dbReference>
<comment type="caution">
    <text evidence="11">The sequence shown here is derived from an EMBL/GenBank/DDBJ whole genome shotgun (WGS) entry which is preliminary data.</text>
</comment>
<keyword evidence="2" id="KW-0677">Repeat</keyword>
<keyword evidence="12" id="KW-1185">Reference proteome</keyword>
<evidence type="ECO:0000313" key="11">
    <source>
        <dbReference type="EMBL" id="KAG2209814.1"/>
    </source>
</evidence>
<comment type="similarity">
    <text evidence="4">Belongs to the calcineurin regulatory subunit family.</text>
</comment>
<evidence type="ECO:0000259" key="10">
    <source>
        <dbReference type="PROSITE" id="PS50222"/>
    </source>
</evidence>
<gene>
    <name evidence="11" type="ORF">INT47_001963</name>
</gene>
<dbReference type="SMART" id="SM00054">
    <property type="entry name" value="EFh"/>
    <property type="match status" value="2"/>
</dbReference>
<dbReference type="FunFam" id="1.10.238.10:FF:000003">
    <property type="entry name" value="Calmodulin A"/>
    <property type="match status" value="1"/>
</dbReference>
<evidence type="ECO:0000256" key="5">
    <source>
        <dbReference type="ARBA" id="ARBA00023792"/>
    </source>
</evidence>
<dbReference type="AlphaFoldDB" id="A0A8H7VCV2"/>
<protein>
    <recommendedName>
        <fullName evidence="6">Calcineurin subunit B</fullName>
    </recommendedName>
    <alternativeName>
        <fullName evidence="7">Calcineurin regulatory subunit</fullName>
    </alternativeName>
    <alternativeName>
        <fullName evidence="8">Protein phosphatase 2B regulatory subunit</fullName>
    </alternativeName>
</protein>
<feature type="region of interest" description="Disordered" evidence="9">
    <location>
        <begin position="185"/>
        <end position="214"/>
    </location>
</feature>
<dbReference type="InterPro" id="IPR002048">
    <property type="entry name" value="EF_hand_dom"/>
</dbReference>
<accession>A0A8H7VCV2</accession>
<dbReference type="PROSITE" id="PS00018">
    <property type="entry name" value="EF_HAND_1"/>
    <property type="match status" value="2"/>
</dbReference>
<reference evidence="11" key="1">
    <citation type="submission" date="2020-12" db="EMBL/GenBank/DDBJ databases">
        <title>Metabolic potential, ecology and presence of endohyphal bacteria is reflected in genomic diversity of Mucoromycotina.</title>
        <authorList>
            <person name="Muszewska A."/>
            <person name="Okrasinska A."/>
            <person name="Steczkiewicz K."/>
            <person name="Drgas O."/>
            <person name="Orlowska M."/>
            <person name="Perlinska-Lenart U."/>
            <person name="Aleksandrzak-Piekarczyk T."/>
            <person name="Szatraj K."/>
            <person name="Zielenkiewicz U."/>
            <person name="Pilsyk S."/>
            <person name="Malc E."/>
            <person name="Mieczkowski P."/>
            <person name="Kruszewska J.S."/>
            <person name="Biernat P."/>
            <person name="Pawlowska J."/>
        </authorList>
    </citation>
    <scope>NUCLEOTIDE SEQUENCE</scope>
    <source>
        <strain evidence="11">WA0000017839</strain>
    </source>
</reference>
<feature type="compositionally biased region" description="Polar residues" evidence="9">
    <location>
        <begin position="9"/>
        <end position="18"/>
    </location>
</feature>
<dbReference type="SUPFAM" id="SSF47473">
    <property type="entry name" value="EF-hand"/>
    <property type="match status" value="1"/>
</dbReference>
<proteinExistence type="inferred from homology"/>
<evidence type="ECO:0000313" key="12">
    <source>
        <dbReference type="Proteomes" id="UP000603453"/>
    </source>
</evidence>
<keyword evidence="3" id="KW-0106">Calcium</keyword>
<evidence type="ECO:0000256" key="1">
    <source>
        <dbReference type="ARBA" id="ARBA00022723"/>
    </source>
</evidence>
<keyword evidence="1" id="KW-0479">Metal-binding</keyword>
<evidence type="ECO:0000256" key="6">
    <source>
        <dbReference type="ARBA" id="ARBA00023832"/>
    </source>
</evidence>
<feature type="region of interest" description="Disordered" evidence="9">
    <location>
        <begin position="1"/>
        <end position="23"/>
    </location>
</feature>
<dbReference type="OrthoDB" id="191686at2759"/>
<feature type="domain" description="EF-hand" evidence="10">
    <location>
        <begin position="93"/>
        <end position="128"/>
    </location>
</feature>
<comment type="subunit">
    <text evidence="5">Composed of a catalytic subunit (A) and a regulatory subunit (B).</text>
</comment>
<evidence type="ECO:0000256" key="4">
    <source>
        <dbReference type="ARBA" id="ARBA00023774"/>
    </source>
</evidence>
<dbReference type="InterPro" id="IPR018247">
    <property type="entry name" value="EF_Hand_1_Ca_BS"/>
</dbReference>
<dbReference type="CDD" id="cd00051">
    <property type="entry name" value="EFh"/>
    <property type="match status" value="1"/>
</dbReference>
<organism evidence="11 12">
    <name type="scientific">Mucor saturninus</name>
    <dbReference type="NCBI Taxonomy" id="64648"/>
    <lineage>
        <taxon>Eukaryota</taxon>
        <taxon>Fungi</taxon>
        <taxon>Fungi incertae sedis</taxon>
        <taxon>Mucoromycota</taxon>
        <taxon>Mucoromycotina</taxon>
        <taxon>Mucoromycetes</taxon>
        <taxon>Mucorales</taxon>
        <taxon>Mucorineae</taxon>
        <taxon>Mucoraceae</taxon>
        <taxon>Mucor</taxon>
    </lineage>
</organism>
<dbReference type="PANTHER" id="PTHR45942">
    <property type="entry name" value="PROTEIN PHOSPATASE 3 REGULATORY SUBUNIT B ALPHA ISOFORM TYPE 1"/>
    <property type="match status" value="1"/>
</dbReference>
<evidence type="ECO:0000256" key="2">
    <source>
        <dbReference type="ARBA" id="ARBA00022737"/>
    </source>
</evidence>
<sequence length="282" mass="31814">MGQSKSKENNALSKSTHFSPKEIQDLRQRVNSQDQDKITEDVFKNSVKQYLPTVSANDEPFLKRLYAAFGGDREKSIDFREFVDGLSIFVKGTADEKLKLSFKLYDVDKDGFISKTELEQVMLQLSQMSDEDRSEEVQCAIDCMFRDLDVDCDGKLSFEEYKLSEMKEPLVVDFLEEFLSHHNLSENSTVPSPNSNRSGASSPTTITTATGRPVSIHRLSQAELLDYSHQQQQKTPSPKPSFTQPLTPIETTPPPLEHRPSLPHRISRGASMPSLDVAMTHI</sequence>
<name>A0A8H7VCV2_9FUNG</name>
<evidence type="ECO:0000256" key="3">
    <source>
        <dbReference type="ARBA" id="ARBA00022837"/>
    </source>
</evidence>
<evidence type="ECO:0000256" key="7">
    <source>
        <dbReference type="ARBA" id="ARBA00031295"/>
    </source>
</evidence>
<evidence type="ECO:0000256" key="9">
    <source>
        <dbReference type="SAM" id="MobiDB-lite"/>
    </source>
</evidence>
<feature type="region of interest" description="Disordered" evidence="9">
    <location>
        <begin position="227"/>
        <end position="282"/>
    </location>
</feature>
<dbReference type="InterPro" id="IPR011992">
    <property type="entry name" value="EF-hand-dom_pair"/>
</dbReference>
<dbReference type="Proteomes" id="UP000603453">
    <property type="component" value="Unassembled WGS sequence"/>
</dbReference>
<feature type="compositionally biased region" description="Polar residues" evidence="9">
    <location>
        <begin position="185"/>
        <end position="210"/>
    </location>
</feature>
<dbReference type="Pfam" id="PF13499">
    <property type="entry name" value="EF-hand_7"/>
    <property type="match status" value="1"/>
</dbReference>
<dbReference type="EMBL" id="JAEPRD010000014">
    <property type="protein sequence ID" value="KAG2209814.1"/>
    <property type="molecule type" value="Genomic_DNA"/>
</dbReference>
<dbReference type="PROSITE" id="PS50222">
    <property type="entry name" value="EF_HAND_2"/>
    <property type="match status" value="1"/>
</dbReference>
<evidence type="ECO:0000256" key="8">
    <source>
        <dbReference type="ARBA" id="ARBA00032848"/>
    </source>
</evidence>
<dbReference type="Gene3D" id="1.10.238.10">
    <property type="entry name" value="EF-hand"/>
    <property type="match status" value="1"/>
</dbReference>